<dbReference type="EMBL" id="KQ030545">
    <property type="protein sequence ID" value="KJZ72549.1"/>
    <property type="molecule type" value="Genomic_DNA"/>
</dbReference>
<name>A0A0F8A3W7_9HYPO</name>
<gene>
    <name evidence="9" type="ORF">HIM_08073</name>
</gene>
<dbReference type="Pfam" id="PF09243">
    <property type="entry name" value="Rsm22"/>
    <property type="match status" value="1"/>
</dbReference>
<dbReference type="GO" id="GO:0005763">
    <property type="term" value="C:mitochondrial small ribosomal subunit"/>
    <property type="evidence" value="ECO:0007669"/>
    <property type="project" value="TreeGrafter"/>
</dbReference>
<evidence type="ECO:0000256" key="1">
    <source>
        <dbReference type="ARBA" id="ARBA00004173"/>
    </source>
</evidence>
<keyword evidence="4" id="KW-0408">Iron</keyword>
<dbReference type="GO" id="GO:0046872">
    <property type="term" value="F:metal ion binding"/>
    <property type="evidence" value="ECO:0007669"/>
    <property type="project" value="UniProtKB-KW"/>
</dbReference>
<keyword evidence="3" id="KW-0809">Transit peptide</keyword>
<evidence type="ECO:0000256" key="8">
    <source>
        <dbReference type="SAM" id="MobiDB-lite"/>
    </source>
</evidence>
<evidence type="ECO:0000256" key="5">
    <source>
        <dbReference type="ARBA" id="ARBA00023014"/>
    </source>
</evidence>
<keyword evidence="2" id="KW-0479">Metal-binding</keyword>
<reference evidence="9 10" key="1">
    <citation type="journal article" date="2014" name="Genome Biol. Evol.">
        <title>Comparative genomics and transcriptomics analyses reveal divergent lifestyle features of nematode endoparasitic fungus Hirsutella minnesotensis.</title>
        <authorList>
            <person name="Lai Y."/>
            <person name="Liu K."/>
            <person name="Zhang X."/>
            <person name="Zhang X."/>
            <person name="Li K."/>
            <person name="Wang N."/>
            <person name="Shu C."/>
            <person name="Wu Y."/>
            <person name="Wang C."/>
            <person name="Bushley K.E."/>
            <person name="Xiang M."/>
            <person name="Liu X."/>
        </authorList>
    </citation>
    <scope>NUCLEOTIDE SEQUENCE [LARGE SCALE GENOMIC DNA]</scope>
    <source>
        <strain evidence="9 10">3608</strain>
    </source>
</reference>
<keyword evidence="5" id="KW-0411">Iron-sulfur</keyword>
<evidence type="ECO:0000256" key="2">
    <source>
        <dbReference type="ARBA" id="ARBA00022723"/>
    </source>
</evidence>
<evidence type="ECO:0000313" key="10">
    <source>
        <dbReference type="Proteomes" id="UP000054481"/>
    </source>
</evidence>
<dbReference type="AlphaFoldDB" id="A0A0F8A3W7"/>
<feature type="compositionally biased region" description="Basic and acidic residues" evidence="8">
    <location>
        <begin position="810"/>
        <end position="820"/>
    </location>
</feature>
<sequence>MKSIRSIRSSARHTSSFLSRRCVTCQLASEERLRSQLSRPQQHGSCRFFTASAIARRDDQPERVKTPEEIEKMVRDAAQRFRGTLPKGYLDAQEYALYERLYGPPLRETEPEDVGIHTHVEMDLTPKRMNDERILLRTLQDGQTEEVSYEVAQTETSDLPEQAQNLDLAPAEPSTIMNQAQGYIDVVARSEREHSALLQLAKDFEAAQQKREDDIRSARQERRSAATEERTTTDDEDVSDPLPEDEFEDEAEDGEYRSGADRRFHPHTLQGKFYNSPVEVLLPKEELLEPVINLLGRSHIDHVKSAAEKAFGGKGLPSSPSTPPGLRAGRMGGVGLPPDSRHMTEIEADAFLAGYLPPAYVSVLSVLREVRRRVGGEWLQSRLKQGVEGGLSILDAGAGGAGLVAWEQIIRAEWEVLKERGEVKGSHPPQWRKAAIVASERLRNRVKSFCQNTTFLPRIPDYEHSGATQGEHLDAGSTPQPRKQFDIVIASHLFLKEEAGHRRQAVLNNLWSTLNKDSGILIVIEKAHPRGFEAMAHVRDTILNQFLLPQSGRLNLESQGFNPAYQREREPGHIIAPCTNQGACPMYKEPGESSSRKDYCRFHQRFVQPGFYSDVLGQRARGRGDVEFSYVAFRRGVPRNASMSGKEATREAFKGYEDAEQPPDMQSLPRMVLRPLKRTRHVTMDMCTAEGRIERWTVPKSFGKLAYHDARKSQWGDLWALGAKTRAPRAVRAGLGPESRAAAGVGKRSGKAEYPMDGKRSSFKDKNGPRERRQKGGKKRELLHELLEAEEQAEDLISQQMDDEFERELDEPKAGDRRRD</sequence>
<evidence type="ECO:0000256" key="4">
    <source>
        <dbReference type="ARBA" id="ARBA00023004"/>
    </source>
</evidence>
<dbReference type="Proteomes" id="UP000054481">
    <property type="component" value="Unassembled WGS sequence"/>
</dbReference>
<dbReference type="InterPro" id="IPR052571">
    <property type="entry name" value="Mt_RNA_Methyltransferase"/>
</dbReference>
<feature type="compositionally biased region" description="Basic and acidic residues" evidence="8">
    <location>
        <begin position="206"/>
        <end position="233"/>
    </location>
</feature>
<comment type="function">
    <text evidence="7">Mitochondrial ribosome (mitoribosome) assembly factor. Binds at the interface of the head and body domains of the mitochondrial small ribosomal subunit (mt-SSU), occluding the mRNA channel and preventing compaction of the head domain towards the body. Probable inactive methyltransferase: retains the characteristic folding and ability to bind S-adenosyl-L-methionine, but it probably lost its methyltransferase activity.</text>
</comment>
<comment type="subcellular location">
    <subcellularLocation>
        <location evidence="1">Mitochondrion</location>
    </subcellularLocation>
</comment>
<feature type="region of interest" description="Disordered" evidence="8">
    <location>
        <begin position="206"/>
        <end position="262"/>
    </location>
</feature>
<evidence type="ECO:0000256" key="6">
    <source>
        <dbReference type="ARBA" id="ARBA00023128"/>
    </source>
</evidence>
<protein>
    <recommendedName>
        <fullName evidence="11">37S ribosomal protein S22</fullName>
    </recommendedName>
</protein>
<dbReference type="PANTHER" id="PTHR13184">
    <property type="entry name" value="37S RIBOSOMAL PROTEIN S22"/>
    <property type="match status" value="1"/>
</dbReference>
<evidence type="ECO:0008006" key="11">
    <source>
        <dbReference type="Google" id="ProtNLM"/>
    </source>
</evidence>
<keyword evidence="6" id="KW-0496">Mitochondrion</keyword>
<dbReference type="GO" id="GO:0006412">
    <property type="term" value="P:translation"/>
    <property type="evidence" value="ECO:0007669"/>
    <property type="project" value="InterPro"/>
</dbReference>
<feature type="region of interest" description="Disordered" evidence="8">
    <location>
        <begin position="732"/>
        <end position="820"/>
    </location>
</feature>
<dbReference type="GO" id="GO:0051536">
    <property type="term" value="F:iron-sulfur cluster binding"/>
    <property type="evidence" value="ECO:0007669"/>
    <property type="project" value="UniProtKB-KW"/>
</dbReference>
<dbReference type="PANTHER" id="PTHR13184:SF5">
    <property type="entry name" value="METHYLTRANSFERASE-LIKE PROTEIN 17, MITOCHONDRIAL"/>
    <property type="match status" value="1"/>
</dbReference>
<evidence type="ECO:0000256" key="3">
    <source>
        <dbReference type="ARBA" id="ARBA00022946"/>
    </source>
</evidence>
<dbReference type="OrthoDB" id="421327at2759"/>
<evidence type="ECO:0000256" key="7">
    <source>
        <dbReference type="ARBA" id="ARBA00045681"/>
    </source>
</evidence>
<feature type="compositionally biased region" description="Acidic residues" evidence="8">
    <location>
        <begin position="234"/>
        <end position="253"/>
    </location>
</feature>
<proteinExistence type="predicted"/>
<keyword evidence="10" id="KW-1185">Reference proteome</keyword>
<accession>A0A0F8A3W7</accession>
<organism evidence="9 10">
    <name type="scientific">Hirsutella minnesotensis 3608</name>
    <dbReference type="NCBI Taxonomy" id="1043627"/>
    <lineage>
        <taxon>Eukaryota</taxon>
        <taxon>Fungi</taxon>
        <taxon>Dikarya</taxon>
        <taxon>Ascomycota</taxon>
        <taxon>Pezizomycotina</taxon>
        <taxon>Sordariomycetes</taxon>
        <taxon>Hypocreomycetidae</taxon>
        <taxon>Hypocreales</taxon>
        <taxon>Ophiocordycipitaceae</taxon>
        <taxon>Hirsutella</taxon>
    </lineage>
</organism>
<evidence type="ECO:0000313" key="9">
    <source>
        <dbReference type="EMBL" id="KJZ72549.1"/>
    </source>
</evidence>
<dbReference type="GO" id="GO:0003735">
    <property type="term" value="F:structural constituent of ribosome"/>
    <property type="evidence" value="ECO:0007669"/>
    <property type="project" value="TreeGrafter"/>
</dbReference>
<dbReference type="InterPro" id="IPR015324">
    <property type="entry name" value="Ribosomal_Rsm22-like"/>
</dbReference>
<feature type="compositionally biased region" description="Basic and acidic residues" evidence="8">
    <location>
        <begin position="750"/>
        <end position="771"/>
    </location>
</feature>
<dbReference type="GO" id="GO:0008168">
    <property type="term" value="F:methyltransferase activity"/>
    <property type="evidence" value="ECO:0007669"/>
    <property type="project" value="InterPro"/>
</dbReference>